<dbReference type="EMBL" id="JAMYWD010000008">
    <property type="protein sequence ID" value="KAJ4963093.1"/>
    <property type="molecule type" value="Genomic_DNA"/>
</dbReference>
<comment type="caution">
    <text evidence="2">The sequence shown here is derived from an EMBL/GenBank/DDBJ whole genome shotgun (WGS) entry which is preliminary data.</text>
</comment>
<organism evidence="2 3">
    <name type="scientific">Protea cynaroides</name>
    <dbReference type="NCBI Taxonomy" id="273540"/>
    <lineage>
        <taxon>Eukaryota</taxon>
        <taxon>Viridiplantae</taxon>
        <taxon>Streptophyta</taxon>
        <taxon>Embryophyta</taxon>
        <taxon>Tracheophyta</taxon>
        <taxon>Spermatophyta</taxon>
        <taxon>Magnoliopsida</taxon>
        <taxon>Proteales</taxon>
        <taxon>Proteaceae</taxon>
        <taxon>Protea</taxon>
    </lineage>
</organism>
<gene>
    <name evidence="2" type="ORF">NE237_023032</name>
</gene>
<evidence type="ECO:0000313" key="3">
    <source>
        <dbReference type="Proteomes" id="UP001141806"/>
    </source>
</evidence>
<evidence type="ECO:0000313" key="2">
    <source>
        <dbReference type="EMBL" id="KAJ4963093.1"/>
    </source>
</evidence>
<proteinExistence type="predicted"/>
<dbReference type="GO" id="GO:0006952">
    <property type="term" value="P:defense response"/>
    <property type="evidence" value="ECO:0007669"/>
    <property type="project" value="InterPro"/>
</dbReference>
<dbReference type="InterPro" id="IPR032675">
    <property type="entry name" value="LRR_dom_sf"/>
</dbReference>
<keyword evidence="3" id="KW-1185">Reference proteome</keyword>
<dbReference type="OrthoDB" id="1936883at2759"/>
<sequence>MHRIKLLHLNYVRLRGGYEHLSKELRWLCWHGFPLNSVPTNFDMENIIVLDMENSSVKEVWKEIKLLKRLKILNLSHSRDLIKTPNFLGLPSLERLIFEGCISMVEVHQSVGFLDKLLVMNLKDCHSLMDLPSSICRLGSLDVLNLSGCSTQVRSKTWYSFFQFWGSGRKKFDSITLLPASLSGLRSLTSLNLSYCNLSDDSIPNDFGSLFSLERLYLCGNSFSTLPASIGHISHLRVLNLDACLNLQQLPELPSNLVSVELEDCTSLERLPTNINDLFHLYHLGVDRCKRLQSLPELPKSLGVLRASGCPSMEVNLGYLPSLQDLYMDYDHYCSLSGLVYYIFEELMALTLGGSMESRSLPRIPSCVDVLFLEGPAFMVFNNFNEEILIQNIGTPQSLQITHMERCSHPESTLRKKGLFQGLYRMFEVFGPGNEIPDWISNQSIGYSISFEVSPFSGCEIEGFDISAVFATEGVGHGYNCCPFIHNKTKGIRYYHRDGSLYGPSSPDQDQVWLRHIPVDELHNCLGDKVGDGPQFEVGDQVEVSVEMKAYSKTSVQVKKCGVLVVHKPDEKGSQSDDEAMMQCTPATEDFVVDGEESVMLYTGDENTSDCNADVVGSSSSDSAKRLRIEQ</sequence>
<dbReference type="PANTHER" id="PTHR11017">
    <property type="entry name" value="LEUCINE-RICH REPEAT-CONTAINING PROTEIN"/>
    <property type="match status" value="1"/>
</dbReference>
<reference evidence="2" key="1">
    <citation type="journal article" date="2023" name="Plant J.">
        <title>The genome of the king protea, Protea cynaroides.</title>
        <authorList>
            <person name="Chang J."/>
            <person name="Duong T.A."/>
            <person name="Schoeman C."/>
            <person name="Ma X."/>
            <person name="Roodt D."/>
            <person name="Barker N."/>
            <person name="Li Z."/>
            <person name="Van de Peer Y."/>
            <person name="Mizrachi E."/>
        </authorList>
    </citation>
    <scope>NUCLEOTIDE SEQUENCE</scope>
    <source>
        <tissue evidence="2">Young leaves</tissue>
    </source>
</reference>
<dbReference type="PANTHER" id="PTHR11017:SF385">
    <property type="entry name" value="DISEASE RESISTANCE PROTEIN (TIR-NBS-LRR CLASS)-RELATED"/>
    <property type="match status" value="1"/>
</dbReference>
<feature type="region of interest" description="Disordered" evidence="1">
    <location>
        <begin position="605"/>
        <end position="631"/>
    </location>
</feature>
<dbReference type="Proteomes" id="UP001141806">
    <property type="component" value="Unassembled WGS sequence"/>
</dbReference>
<dbReference type="AlphaFoldDB" id="A0A9Q0K6B1"/>
<protein>
    <submittedName>
        <fullName evidence="2">Uncharacterized protein</fullName>
    </submittedName>
</protein>
<dbReference type="Gene3D" id="3.80.10.10">
    <property type="entry name" value="Ribonuclease Inhibitor"/>
    <property type="match status" value="2"/>
</dbReference>
<name>A0A9Q0K6B1_9MAGN</name>
<dbReference type="InterPro" id="IPR044974">
    <property type="entry name" value="Disease_R_plants"/>
</dbReference>
<evidence type="ECO:0000256" key="1">
    <source>
        <dbReference type="SAM" id="MobiDB-lite"/>
    </source>
</evidence>
<accession>A0A9Q0K6B1</accession>
<dbReference type="Pfam" id="PF00560">
    <property type="entry name" value="LRR_1"/>
    <property type="match status" value="2"/>
</dbReference>
<dbReference type="InterPro" id="IPR001611">
    <property type="entry name" value="Leu-rich_rpt"/>
</dbReference>
<dbReference type="SUPFAM" id="SSF52058">
    <property type="entry name" value="L domain-like"/>
    <property type="match status" value="1"/>
</dbReference>